<dbReference type="InterPro" id="IPR010255">
    <property type="entry name" value="Haem_peroxidase_sf"/>
</dbReference>
<dbReference type="PROSITE" id="PS50873">
    <property type="entry name" value="PEROXIDASE_4"/>
    <property type="match status" value="2"/>
</dbReference>
<dbReference type="EMBL" id="JADBGQ010000008">
    <property type="protein sequence ID" value="KAG5387522.1"/>
    <property type="molecule type" value="Genomic_DNA"/>
</dbReference>
<dbReference type="InterPro" id="IPR033905">
    <property type="entry name" value="Secretory_peroxidase"/>
</dbReference>
<keyword evidence="9" id="KW-0479">Metal-binding</keyword>
<evidence type="ECO:0000256" key="5">
    <source>
        <dbReference type="ARBA" id="ARBA00006873"/>
    </source>
</evidence>
<dbReference type="InterPro" id="IPR019794">
    <property type="entry name" value="Peroxidases_AS"/>
</dbReference>
<comment type="caution">
    <text evidence="15">The sequence shown here is derived from an EMBL/GenBank/DDBJ whole genome shotgun (WGS) entry which is preliminary data.</text>
</comment>
<evidence type="ECO:0000256" key="1">
    <source>
        <dbReference type="ARBA" id="ARBA00000189"/>
    </source>
</evidence>
<evidence type="ECO:0000256" key="2">
    <source>
        <dbReference type="ARBA" id="ARBA00001913"/>
    </source>
</evidence>
<dbReference type="PROSITE" id="PS00436">
    <property type="entry name" value="PEROXIDASE_2"/>
    <property type="match status" value="2"/>
</dbReference>
<name>A0ABQ7LMQ5_BRACM</name>
<dbReference type="PRINTS" id="PR00461">
    <property type="entry name" value="PLPEROXIDASE"/>
</dbReference>
<evidence type="ECO:0000256" key="13">
    <source>
        <dbReference type="SAM" id="SignalP"/>
    </source>
</evidence>
<evidence type="ECO:0000256" key="12">
    <source>
        <dbReference type="ARBA" id="ARBA00023157"/>
    </source>
</evidence>
<keyword evidence="10" id="KW-0560">Oxidoreductase</keyword>
<evidence type="ECO:0000256" key="7">
    <source>
        <dbReference type="ARBA" id="ARBA00022559"/>
    </source>
</evidence>
<reference evidence="15 16" key="1">
    <citation type="submission" date="2021-03" db="EMBL/GenBank/DDBJ databases">
        <authorList>
            <person name="King G.J."/>
            <person name="Bancroft I."/>
            <person name="Baten A."/>
            <person name="Bloomfield J."/>
            <person name="Borpatragohain P."/>
            <person name="He Z."/>
            <person name="Irish N."/>
            <person name="Irwin J."/>
            <person name="Liu K."/>
            <person name="Mauleon R.P."/>
            <person name="Moore J."/>
            <person name="Morris R."/>
            <person name="Ostergaard L."/>
            <person name="Wang B."/>
            <person name="Wells R."/>
        </authorList>
    </citation>
    <scope>NUCLEOTIDE SEQUENCE [LARGE SCALE GENOMIC DNA]</scope>
    <source>
        <strain evidence="15">R-o-18</strain>
        <tissue evidence="15">Leaf</tissue>
    </source>
</reference>
<comment type="catalytic activity">
    <reaction evidence="1">
        <text>2 a phenolic donor + H2O2 = 2 a phenolic radical donor + 2 H2O</text>
        <dbReference type="Rhea" id="RHEA:56136"/>
        <dbReference type="ChEBI" id="CHEBI:15377"/>
        <dbReference type="ChEBI" id="CHEBI:16240"/>
        <dbReference type="ChEBI" id="CHEBI:139520"/>
        <dbReference type="ChEBI" id="CHEBI:139521"/>
        <dbReference type="EC" id="1.11.1.7"/>
    </reaction>
</comment>
<feature type="signal peptide" evidence="13">
    <location>
        <begin position="1"/>
        <end position="21"/>
    </location>
</feature>
<gene>
    <name evidence="15" type="primary">A09p081650.1_BraROA</name>
    <name evidence="15" type="ORF">IGI04_038992</name>
</gene>
<evidence type="ECO:0000256" key="11">
    <source>
        <dbReference type="ARBA" id="ARBA00023004"/>
    </source>
</evidence>
<evidence type="ECO:0000259" key="14">
    <source>
        <dbReference type="PROSITE" id="PS50873"/>
    </source>
</evidence>
<evidence type="ECO:0000256" key="8">
    <source>
        <dbReference type="ARBA" id="ARBA00022617"/>
    </source>
</evidence>
<comment type="function">
    <text evidence="4">Removal of H(2)O(2), oxidation of toxic reductants, biosynthesis and degradation of lignin, suberization, auxin catabolism, response to environmental stresses such as wounding, pathogen attack and oxidative stress. These functions might be dependent on each isozyme/isoform in each plant tissue.</text>
</comment>
<comment type="cofactor">
    <cofactor evidence="2">
        <name>Ca(2+)</name>
        <dbReference type="ChEBI" id="CHEBI:29108"/>
    </cofactor>
</comment>
<feature type="domain" description="Plant heme peroxidase family profile" evidence="14">
    <location>
        <begin position="40"/>
        <end position="402"/>
    </location>
</feature>
<dbReference type="Gene3D" id="1.10.520.10">
    <property type="match status" value="2"/>
</dbReference>
<keyword evidence="7" id="KW-0575">Peroxidase</keyword>
<feature type="domain" description="Plant heme peroxidase family profile" evidence="14">
    <location>
        <begin position="429"/>
        <end position="726"/>
    </location>
</feature>
<dbReference type="InterPro" id="IPR019793">
    <property type="entry name" value="Peroxidases_heam-ligand_BS"/>
</dbReference>
<evidence type="ECO:0000256" key="4">
    <source>
        <dbReference type="ARBA" id="ARBA00002322"/>
    </source>
</evidence>
<dbReference type="PANTHER" id="PTHR31235">
    <property type="entry name" value="PEROXIDASE 25-RELATED"/>
    <property type="match status" value="1"/>
</dbReference>
<keyword evidence="8" id="KW-0349">Heme</keyword>
<evidence type="ECO:0000256" key="3">
    <source>
        <dbReference type="ARBA" id="ARBA00001970"/>
    </source>
</evidence>
<comment type="similarity">
    <text evidence="5">Belongs to the peroxidase family. Ascorbate peroxidase subfamily.</text>
</comment>
<evidence type="ECO:0000313" key="15">
    <source>
        <dbReference type="EMBL" id="KAG5387522.1"/>
    </source>
</evidence>
<evidence type="ECO:0000256" key="6">
    <source>
        <dbReference type="ARBA" id="ARBA00012313"/>
    </source>
</evidence>
<dbReference type="EC" id="1.11.1.7" evidence="6"/>
<evidence type="ECO:0000256" key="10">
    <source>
        <dbReference type="ARBA" id="ARBA00023002"/>
    </source>
</evidence>
<dbReference type="Gene3D" id="1.10.420.10">
    <property type="entry name" value="Peroxidase, domain 2"/>
    <property type="match status" value="2"/>
</dbReference>
<evidence type="ECO:0000313" key="16">
    <source>
        <dbReference type="Proteomes" id="UP000823674"/>
    </source>
</evidence>
<dbReference type="SUPFAM" id="SSF48113">
    <property type="entry name" value="Heme-dependent peroxidases"/>
    <property type="match status" value="2"/>
</dbReference>
<dbReference type="InterPro" id="IPR002016">
    <property type="entry name" value="Haem_peroxidase"/>
</dbReference>
<keyword evidence="11" id="KW-0408">Iron</keyword>
<dbReference type="CDD" id="cd00693">
    <property type="entry name" value="secretory_peroxidase"/>
    <property type="match status" value="2"/>
</dbReference>
<comment type="cofactor">
    <cofactor evidence="3">
        <name>heme b</name>
        <dbReference type="ChEBI" id="CHEBI:60344"/>
    </cofactor>
</comment>
<protein>
    <recommendedName>
        <fullName evidence="6">peroxidase</fullName>
        <ecNumber evidence="6">1.11.1.7</ecNumber>
    </recommendedName>
</protein>
<accession>A0ABQ7LMQ5</accession>
<dbReference type="PRINTS" id="PR00458">
    <property type="entry name" value="PEROXIDASE"/>
</dbReference>
<feature type="chain" id="PRO_5045041761" description="peroxidase" evidence="13">
    <location>
        <begin position="22"/>
        <end position="726"/>
    </location>
</feature>
<keyword evidence="12" id="KW-1015">Disulfide bond</keyword>
<evidence type="ECO:0000256" key="9">
    <source>
        <dbReference type="ARBA" id="ARBA00022723"/>
    </source>
</evidence>
<keyword evidence="13" id="KW-0732">Signal</keyword>
<proteinExistence type="inferred from homology"/>
<dbReference type="InterPro" id="IPR000823">
    <property type="entry name" value="Peroxidase_pln"/>
</dbReference>
<keyword evidence="16" id="KW-1185">Reference proteome</keyword>
<sequence length="726" mass="80462">MALKNLLALVVLLGVVGVSVASPYENPFRKSQSNPGTMGNLDLDYYRYKCPQMEDIVRRVTIQYVSPKPTLAAALLRMHFHDCFVRGCDGSILIKSPNNDAERDAPPNLTLKGYEVVDAVKSALEIACPGVVSCADVLALVARDAVLVIRGPWWPVPLGRRDGRISRISEANLPSPFANVDTLKKNFSDKGLNTKDLVVLSGAHTIGVSSCGLISSRIYNFTGRGDFDPAMNPNYVMELKKRCQPTDVKTIVDMDPGSVDKFDSHYFDAVDQRKGLFISDSAQVFKIIDRQVRDIILGQRHQRKFSGLMQDWLAFEQILECLKTIVSLQSCFINMKIHILAKKISDSALLNDWETKLYIKTQVWTRGASFNRDFAESMVKLGFVGILTGDQGEVRSRCDLVKRETAMALKNLLALVVLLGVVGVSFGGDLYEGYYRYNNCPQMEDIVRNVTYHYIYKDPTLAAALLRMHFHDCFVRGCDGSVLIKSPNNDAERDAIPNLSLRGYEVVDTVKSVLESECPGVVSCADILALVARDAVLAIKGPWWPVPLGRRDGRVSNISEANLPSPFANVTTLKKNFADKGLNTKDLVVLSGAHTIGVSSCGLISSRIYNFTGKGDSDPAMNPNYVAELKKRCQPTDVTTSVDMDPTSVDKFDSHYFNAVAEKKGLFISDSTLLDDWETNLYIQKQVLLNGFYFNKDFSDSMVKLGFVGVLTGDQGEIRNQCDRVN</sequence>
<dbReference type="PROSITE" id="PS00435">
    <property type="entry name" value="PEROXIDASE_1"/>
    <property type="match status" value="2"/>
</dbReference>
<dbReference type="Proteomes" id="UP000823674">
    <property type="component" value="Chromosome A09"/>
</dbReference>
<organism evidence="15 16">
    <name type="scientific">Brassica rapa subsp. trilocularis</name>
    <dbReference type="NCBI Taxonomy" id="1813537"/>
    <lineage>
        <taxon>Eukaryota</taxon>
        <taxon>Viridiplantae</taxon>
        <taxon>Streptophyta</taxon>
        <taxon>Embryophyta</taxon>
        <taxon>Tracheophyta</taxon>
        <taxon>Spermatophyta</taxon>
        <taxon>Magnoliopsida</taxon>
        <taxon>eudicotyledons</taxon>
        <taxon>Gunneridae</taxon>
        <taxon>Pentapetalae</taxon>
        <taxon>rosids</taxon>
        <taxon>malvids</taxon>
        <taxon>Brassicales</taxon>
        <taxon>Brassicaceae</taxon>
        <taxon>Brassiceae</taxon>
        <taxon>Brassica</taxon>
    </lineage>
</organism>
<dbReference type="Pfam" id="PF00141">
    <property type="entry name" value="peroxidase"/>
    <property type="match status" value="2"/>
</dbReference>